<dbReference type="RefSeq" id="WP_173413058.1">
    <property type="nucleotide sequence ID" value="NZ_CP054139.1"/>
</dbReference>
<keyword evidence="1" id="KW-0812">Transmembrane</keyword>
<keyword evidence="3" id="KW-1185">Reference proteome</keyword>
<gene>
    <name evidence="2" type="ORF">HQ865_00795</name>
</gene>
<dbReference type="KEGG" id="mmab:HQ865_00795"/>
<feature type="transmembrane region" description="Helical" evidence="1">
    <location>
        <begin position="400"/>
        <end position="420"/>
    </location>
</feature>
<feature type="transmembrane region" description="Helical" evidence="1">
    <location>
        <begin position="179"/>
        <end position="203"/>
    </location>
</feature>
<organism evidence="2 3">
    <name type="scientific">Mucilaginibacter mali</name>
    <dbReference type="NCBI Taxonomy" id="2740462"/>
    <lineage>
        <taxon>Bacteria</taxon>
        <taxon>Pseudomonadati</taxon>
        <taxon>Bacteroidota</taxon>
        <taxon>Sphingobacteriia</taxon>
        <taxon>Sphingobacteriales</taxon>
        <taxon>Sphingobacteriaceae</taxon>
        <taxon>Mucilaginibacter</taxon>
    </lineage>
</organism>
<dbReference type="EMBL" id="CP054139">
    <property type="protein sequence ID" value="QKJ28356.1"/>
    <property type="molecule type" value="Genomic_DNA"/>
</dbReference>
<keyword evidence="1" id="KW-1133">Transmembrane helix</keyword>
<evidence type="ECO:0000313" key="2">
    <source>
        <dbReference type="EMBL" id="QKJ28356.1"/>
    </source>
</evidence>
<dbReference type="Proteomes" id="UP000505355">
    <property type="component" value="Chromosome"/>
</dbReference>
<evidence type="ECO:0000313" key="3">
    <source>
        <dbReference type="Proteomes" id="UP000505355"/>
    </source>
</evidence>
<reference evidence="2 3" key="1">
    <citation type="submission" date="2020-05" db="EMBL/GenBank/DDBJ databases">
        <title>Mucilaginibacter mali sp. nov.</title>
        <authorList>
            <person name="Kim H.S."/>
            <person name="Lee K.C."/>
            <person name="Suh M.K."/>
            <person name="Kim J.-S."/>
            <person name="Han K.-I."/>
            <person name="Eom M.K."/>
            <person name="Shin Y.K."/>
            <person name="Lee J.-S."/>
        </authorList>
    </citation>
    <scope>NUCLEOTIDE SEQUENCE [LARGE SCALE GENOMIC DNA]</scope>
    <source>
        <strain evidence="2 3">G2-14</strain>
    </source>
</reference>
<feature type="transmembrane region" description="Helical" evidence="1">
    <location>
        <begin position="101"/>
        <end position="122"/>
    </location>
</feature>
<proteinExistence type="predicted"/>
<feature type="transmembrane region" description="Helical" evidence="1">
    <location>
        <begin position="128"/>
        <end position="149"/>
    </location>
</feature>
<sequence length="670" mass="76839">MRTKFYPFARFAIRRRANHPRVMEALQAERKTYHNDNIQTSYKRKSIKLNRYGEELETRISKNDEHLISTDKWGIERNYEAPILKPNEVATASRDRYSWTVVTFILLIFDSYFASMIVPYILPISQLWLKFILGACIAILIILCCEAGFKNLALYFEGRLLLKKGELSEDDKPRVIKRLVVAIGFITAGVFATFTIAMVRLIFLEAVDVAVNNHSAIINQLNSKLNSGSKYAAAATFVLAFIVIGLFAFYSLQKNKYATRYKLYKKYHKNARRINKLINRINKINSMFWHTVKDNLEAAWSLMLHIRRILKRTVDEENKAKEAEFHTVSARDDFEINDNVYRQFEKVACCNRELFLYGIDESKEVRAIKLSWNTMMIKINTMIELYKSTHQYNSKPIKKAVSVPNGVNAVILVLGLLFFASCNNSPKSINMVAFVDLSSSINSDVKDYYLKIIRSLLDDLTPGSSLKVLPLDGSTEKGSTEFINVSIPPKSTFENELDPPSQKLSLEKMRFEAFKDSVIKVVDVGIKAISPSSRNVADRLETDVLGAFRLLSKYQDTSSKTTKNTVLFLSDMLNCNRELDIEHHSYNEEKQQLIIAKIKKEDLSTWQVFVLTGQSKVTSVKYLSTKQFWSDYLEQSKNKGLIYESGATSLIFSKIKELTKPDPDKFSFLN</sequence>
<feature type="transmembrane region" description="Helical" evidence="1">
    <location>
        <begin position="231"/>
        <end position="252"/>
    </location>
</feature>
<keyword evidence="1" id="KW-0472">Membrane</keyword>
<dbReference type="AlphaFoldDB" id="A0A7D4UDZ7"/>
<accession>A0A7D4UDZ7</accession>
<name>A0A7D4UDZ7_9SPHI</name>
<evidence type="ECO:0000256" key="1">
    <source>
        <dbReference type="SAM" id="Phobius"/>
    </source>
</evidence>
<protein>
    <submittedName>
        <fullName evidence="2">Uncharacterized protein</fullName>
    </submittedName>
</protein>